<organism evidence="1 2">
    <name type="scientific">Exiguobacterium indicum</name>
    <dbReference type="NCBI Taxonomy" id="296995"/>
    <lineage>
        <taxon>Bacteria</taxon>
        <taxon>Bacillati</taxon>
        <taxon>Bacillota</taxon>
        <taxon>Bacilli</taxon>
        <taxon>Bacillales</taxon>
        <taxon>Bacillales Family XII. Incertae Sedis</taxon>
        <taxon>Exiguobacterium</taxon>
    </lineage>
</organism>
<sequence length="164" mass="19250">MKKFRGKRRYFKNLELEFNSFSSPAYIDSDVWFNDWHEHPDFYGHGNASLRIRKAHLRIALSAMQDMQQKLAEKQIEHQLYITIVLEDASQDALHVHSTNPDGTPFPLERIQSFPLASHVPTWVTELLPGNRYTIHESQEEFIDYTEEEPVSSTVTLFYILPNR</sequence>
<dbReference type="EMBL" id="JBAWKY010000007">
    <property type="protein sequence ID" value="MEI4463912.1"/>
    <property type="molecule type" value="Genomic_DNA"/>
</dbReference>
<dbReference type="RefSeq" id="WP_023468137.1">
    <property type="nucleotide sequence ID" value="NZ_JBAWKY010000007.1"/>
</dbReference>
<comment type="caution">
    <text evidence="1">The sequence shown here is derived from an EMBL/GenBank/DDBJ whole genome shotgun (WGS) entry which is preliminary data.</text>
</comment>
<keyword evidence="2" id="KW-1185">Reference proteome</keyword>
<name>A0ABU8EM46_9BACL</name>
<evidence type="ECO:0000313" key="2">
    <source>
        <dbReference type="Proteomes" id="UP001387110"/>
    </source>
</evidence>
<dbReference type="Proteomes" id="UP001387110">
    <property type="component" value="Unassembled WGS sequence"/>
</dbReference>
<accession>A0ABU8EM46</accession>
<proteinExistence type="predicted"/>
<reference evidence="1 2" key="1">
    <citation type="submission" date="2023-12" db="EMBL/GenBank/DDBJ databases">
        <authorList>
            <person name="Easwaran N."/>
            <person name="Lazarus H.P.S."/>
        </authorList>
    </citation>
    <scope>NUCLEOTIDE SEQUENCE [LARGE SCALE GENOMIC DNA]</scope>
    <source>
        <strain evidence="1 2">VIT-2023</strain>
    </source>
</reference>
<protein>
    <submittedName>
        <fullName evidence="1">Uncharacterized protein</fullName>
    </submittedName>
</protein>
<evidence type="ECO:0000313" key="1">
    <source>
        <dbReference type="EMBL" id="MEI4463912.1"/>
    </source>
</evidence>
<gene>
    <name evidence="1" type="ORF">SZL87_15910</name>
</gene>